<evidence type="ECO:0000313" key="2">
    <source>
        <dbReference type="EMBL" id="KAK3877195.1"/>
    </source>
</evidence>
<sequence>MHPHPLLPSSHPHTSHLPIPPTSHHTHTSITPTLHTHTSLHAHPSFSHHPLIIPHHTHTTTTTFLPSFPTLHLTPPKTTTTYSPHSPPHSSHIIPSPSTPHFLHHSSLVFCGRFIITRFINFLFTSVHIP</sequence>
<organism evidence="2 3">
    <name type="scientific">Petrolisthes cinctipes</name>
    <name type="common">Flat porcelain crab</name>
    <dbReference type="NCBI Taxonomy" id="88211"/>
    <lineage>
        <taxon>Eukaryota</taxon>
        <taxon>Metazoa</taxon>
        <taxon>Ecdysozoa</taxon>
        <taxon>Arthropoda</taxon>
        <taxon>Crustacea</taxon>
        <taxon>Multicrustacea</taxon>
        <taxon>Malacostraca</taxon>
        <taxon>Eumalacostraca</taxon>
        <taxon>Eucarida</taxon>
        <taxon>Decapoda</taxon>
        <taxon>Pleocyemata</taxon>
        <taxon>Anomura</taxon>
        <taxon>Galatheoidea</taxon>
        <taxon>Porcellanidae</taxon>
        <taxon>Petrolisthes</taxon>
    </lineage>
</organism>
<gene>
    <name evidence="2" type="ORF">Pcinc_018081</name>
</gene>
<feature type="region of interest" description="Disordered" evidence="1">
    <location>
        <begin position="1"/>
        <end position="34"/>
    </location>
</feature>
<name>A0AAE1KP72_PETCI</name>
<protein>
    <submittedName>
        <fullName evidence="2">Uncharacterized protein</fullName>
    </submittedName>
</protein>
<accession>A0AAE1KP72</accession>
<dbReference type="Proteomes" id="UP001286313">
    <property type="component" value="Unassembled WGS sequence"/>
</dbReference>
<feature type="compositionally biased region" description="Low complexity" evidence="1">
    <location>
        <begin position="7"/>
        <end position="17"/>
    </location>
</feature>
<keyword evidence="3" id="KW-1185">Reference proteome</keyword>
<evidence type="ECO:0000256" key="1">
    <source>
        <dbReference type="SAM" id="MobiDB-lite"/>
    </source>
</evidence>
<dbReference type="EMBL" id="JAWQEG010001708">
    <property type="protein sequence ID" value="KAK3877195.1"/>
    <property type="molecule type" value="Genomic_DNA"/>
</dbReference>
<proteinExistence type="predicted"/>
<comment type="caution">
    <text evidence="2">The sequence shown here is derived from an EMBL/GenBank/DDBJ whole genome shotgun (WGS) entry which is preliminary data.</text>
</comment>
<dbReference type="AlphaFoldDB" id="A0AAE1KP72"/>
<reference evidence="2" key="1">
    <citation type="submission" date="2023-10" db="EMBL/GenBank/DDBJ databases">
        <title>Genome assemblies of two species of porcelain crab, Petrolisthes cinctipes and Petrolisthes manimaculis (Anomura: Porcellanidae).</title>
        <authorList>
            <person name="Angst P."/>
        </authorList>
    </citation>
    <scope>NUCLEOTIDE SEQUENCE</scope>
    <source>
        <strain evidence="2">PB745_01</strain>
        <tissue evidence="2">Gill</tissue>
    </source>
</reference>
<evidence type="ECO:0000313" key="3">
    <source>
        <dbReference type="Proteomes" id="UP001286313"/>
    </source>
</evidence>